<dbReference type="GO" id="GO:0006631">
    <property type="term" value="P:fatty acid metabolic process"/>
    <property type="evidence" value="ECO:0007669"/>
    <property type="project" value="UniProtKB-KW"/>
</dbReference>
<protein>
    <recommendedName>
        <fullName evidence="3">Acyl-protein thioesterase 1</fullName>
        <ecNumber evidence="2">3.1.2.22</ecNumber>
    </recommendedName>
    <alternativeName>
        <fullName evidence="8">Palmitoyl-protein hydrolase</fullName>
    </alternativeName>
</protein>
<dbReference type="EMBL" id="CP055898">
    <property type="protein sequence ID" value="QKX55272.1"/>
    <property type="molecule type" value="Genomic_DNA"/>
</dbReference>
<accession>A0A7H8QN55</accession>
<dbReference type="GeneID" id="55989873"/>
<dbReference type="PANTHER" id="PTHR10655">
    <property type="entry name" value="LYSOPHOSPHOLIPASE-RELATED"/>
    <property type="match status" value="1"/>
</dbReference>
<evidence type="ECO:0000259" key="11">
    <source>
        <dbReference type="Pfam" id="PF02230"/>
    </source>
</evidence>
<dbReference type="PANTHER" id="PTHR10655:SF17">
    <property type="entry name" value="LYSOPHOSPHOLIPASE-LIKE PROTEIN 1"/>
    <property type="match status" value="1"/>
</dbReference>
<dbReference type="Gene3D" id="3.40.50.1820">
    <property type="entry name" value="alpha/beta hydrolase"/>
    <property type="match status" value="1"/>
</dbReference>
<evidence type="ECO:0000256" key="4">
    <source>
        <dbReference type="ARBA" id="ARBA00022487"/>
    </source>
</evidence>
<evidence type="ECO:0000256" key="10">
    <source>
        <dbReference type="SAM" id="MobiDB-lite"/>
    </source>
</evidence>
<feature type="region of interest" description="Disordered" evidence="10">
    <location>
        <begin position="291"/>
        <end position="313"/>
    </location>
</feature>
<name>A0A7H8QN55_TALRU</name>
<dbReference type="InterPro" id="IPR003140">
    <property type="entry name" value="PLipase/COase/thioEstase"/>
</dbReference>
<evidence type="ECO:0000256" key="5">
    <source>
        <dbReference type="ARBA" id="ARBA00022801"/>
    </source>
</evidence>
<evidence type="ECO:0000313" key="13">
    <source>
        <dbReference type="Proteomes" id="UP000509510"/>
    </source>
</evidence>
<dbReference type="InterPro" id="IPR029058">
    <property type="entry name" value="AB_hydrolase_fold"/>
</dbReference>
<dbReference type="InterPro" id="IPR050565">
    <property type="entry name" value="LYPA1-2/EST-like"/>
</dbReference>
<dbReference type="SUPFAM" id="SSF53474">
    <property type="entry name" value="alpha/beta-Hydrolases"/>
    <property type="match status" value="1"/>
</dbReference>
<evidence type="ECO:0000256" key="1">
    <source>
        <dbReference type="ARBA" id="ARBA00006499"/>
    </source>
</evidence>
<keyword evidence="13" id="KW-1185">Reference proteome</keyword>
<dbReference type="GO" id="GO:0008474">
    <property type="term" value="F:palmitoyl-(protein) hydrolase activity"/>
    <property type="evidence" value="ECO:0007669"/>
    <property type="project" value="UniProtKB-EC"/>
</dbReference>
<evidence type="ECO:0000313" key="12">
    <source>
        <dbReference type="EMBL" id="QKX55272.1"/>
    </source>
</evidence>
<dbReference type="AlphaFoldDB" id="A0A7H8QN55"/>
<evidence type="ECO:0000256" key="6">
    <source>
        <dbReference type="ARBA" id="ARBA00022832"/>
    </source>
</evidence>
<dbReference type="Pfam" id="PF02230">
    <property type="entry name" value="Abhydrolase_2"/>
    <property type="match status" value="2"/>
</dbReference>
<keyword evidence="6" id="KW-0443">Lipid metabolism</keyword>
<reference evidence="13" key="1">
    <citation type="submission" date="2020-06" db="EMBL/GenBank/DDBJ databases">
        <title>A chromosome-scale genome assembly of Talaromyces rugulosus W13939.</title>
        <authorList>
            <person name="Wang B."/>
            <person name="Guo L."/>
            <person name="Ye K."/>
            <person name="Wang L."/>
        </authorList>
    </citation>
    <scope>NUCLEOTIDE SEQUENCE [LARGE SCALE GENOMIC DNA]</scope>
    <source>
        <strain evidence="13">W13939</strain>
    </source>
</reference>
<feature type="compositionally biased region" description="Low complexity" evidence="10">
    <location>
        <begin position="298"/>
        <end position="313"/>
    </location>
</feature>
<evidence type="ECO:0000256" key="2">
    <source>
        <dbReference type="ARBA" id="ARBA00012423"/>
    </source>
</evidence>
<evidence type="ECO:0000256" key="7">
    <source>
        <dbReference type="ARBA" id="ARBA00029392"/>
    </source>
</evidence>
<organism evidence="12 13">
    <name type="scientific">Talaromyces rugulosus</name>
    <name type="common">Penicillium rugulosum</name>
    <dbReference type="NCBI Taxonomy" id="121627"/>
    <lineage>
        <taxon>Eukaryota</taxon>
        <taxon>Fungi</taxon>
        <taxon>Dikarya</taxon>
        <taxon>Ascomycota</taxon>
        <taxon>Pezizomycotina</taxon>
        <taxon>Eurotiomycetes</taxon>
        <taxon>Eurotiomycetidae</taxon>
        <taxon>Eurotiales</taxon>
        <taxon>Trichocomaceae</taxon>
        <taxon>Talaromyces</taxon>
        <taxon>Talaromyces sect. Islandici</taxon>
    </lineage>
</organism>
<feature type="domain" description="Phospholipase/carboxylesterase/thioesterase" evidence="11">
    <location>
        <begin position="20"/>
        <end position="175"/>
    </location>
</feature>
<dbReference type="OrthoDB" id="2418081at2759"/>
<dbReference type="KEGG" id="trg:TRUGW13939_02364"/>
<dbReference type="RefSeq" id="XP_035341451.1">
    <property type="nucleotide sequence ID" value="XM_035485558.1"/>
</dbReference>
<gene>
    <name evidence="12" type="ORF">TRUGW13939_02364</name>
</gene>
<dbReference type="Proteomes" id="UP000509510">
    <property type="component" value="Chromosome I"/>
</dbReference>
<feature type="region of interest" description="Disordered" evidence="10">
    <location>
        <begin position="205"/>
        <end position="275"/>
    </location>
</feature>
<comment type="function">
    <text evidence="7">Hydrolyzes fatty acids from S-acylated cysteine residues in proteins with a strong preference for palmitoylated G-alpha proteins over other acyl substrates. Mediates the deacylation of G-alpha proteins such as GPA1 in vivo, but has weak or no activity toward palmitoylated Ras proteins. Has weak lysophospholipase activity in vitro; however such activity may not exist in vivo.</text>
</comment>
<sequence length="387" mass="42908">MTHSQNKKPYPTPLTIPPLSTQHTHTFIILHGRGSNAERFGRELLSSANLAQRLPTVKFVFPTARKRRSTALKRIPINQWFDNYSLDDPNVRPDLQIDGLMETAEFLRELISQEARVFENQASDESGYRKIVLGGLSQGCAAGIFTLLGGLGERGDERVGAFFGMSGWLPFERQLGDILGSDVGGSETDGLEQDDLLSGDIQNLSMQDSDSENEDDESEEESDSEDDEEQPTIDDNTFSDTECDPFAPAADEDDDFDPFQLDTSKSPGVSKDQITRTTDAINHIRDILDLPPISTPVSEEGSTTGQTASSQTTKVGIPSLQTPVFLGHGCEDPKVSVHLGEKMARLLADQMQMNVTWKAYEGLGHWYRIPNEIDDIIRFLQEKVDIQ</sequence>
<evidence type="ECO:0000256" key="9">
    <source>
        <dbReference type="ARBA" id="ARBA00047337"/>
    </source>
</evidence>
<feature type="domain" description="Phospholipase/carboxylesterase/thioesterase" evidence="11">
    <location>
        <begin position="318"/>
        <end position="381"/>
    </location>
</feature>
<comment type="similarity">
    <text evidence="1">Belongs to the AB hydrolase superfamily. AB hydrolase 2 family.</text>
</comment>
<evidence type="ECO:0000256" key="3">
    <source>
        <dbReference type="ARBA" id="ARBA00014923"/>
    </source>
</evidence>
<evidence type="ECO:0000256" key="8">
    <source>
        <dbReference type="ARBA" id="ARBA00031195"/>
    </source>
</evidence>
<proteinExistence type="inferred from homology"/>
<feature type="compositionally biased region" description="Acidic residues" evidence="10">
    <location>
        <begin position="209"/>
        <end position="232"/>
    </location>
</feature>
<keyword evidence="4" id="KW-0719">Serine esterase</keyword>
<dbReference type="EC" id="3.1.2.22" evidence="2"/>
<keyword evidence="6" id="KW-0276">Fatty acid metabolism</keyword>
<dbReference type="GO" id="GO:0052689">
    <property type="term" value="F:carboxylic ester hydrolase activity"/>
    <property type="evidence" value="ECO:0007669"/>
    <property type="project" value="UniProtKB-KW"/>
</dbReference>
<dbReference type="GO" id="GO:0005737">
    <property type="term" value="C:cytoplasm"/>
    <property type="evidence" value="ECO:0007669"/>
    <property type="project" value="TreeGrafter"/>
</dbReference>
<comment type="catalytic activity">
    <reaction evidence="9">
        <text>S-hexadecanoyl-L-cysteinyl-[protein] + H2O = L-cysteinyl-[protein] + hexadecanoate + H(+)</text>
        <dbReference type="Rhea" id="RHEA:19233"/>
        <dbReference type="Rhea" id="RHEA-COMP:10131"/>
        <dbReference type="Rhea" id="RHEA-COMP:11032"/>
        <dbReference type="ChEBI" id="CHEBI:7896"/>
        <dbReference type="ChEBI" id="CHEBI:15377"/>
        <dbReference type="ChEBI" id="CHEBI:15378"/>
        <dbReference type="ChEBI" id="CHEBI:29950"/>
        <dbReference type="ChEBI" id="CHEBI:74151"/>
        <dbReference type="EC" id="3.1.2.22"/>
    </reaction>
</comment>
<keyword evidence="5" id="KW-0378">Hydrolase</keyword>